<evidence type="ECO:0000313" key="2">
    <source>
        <dbReference type="EMBL" id="CAL6049144.1"/>
    </source>
</evidence>
<evidence type="ECO:0000313" key="4">
    <source>
        <dbReference type="Proteomes" id="UP001642409"/>
    </source>
</evidence>
<reference evidence="1" key="1">
    <citation type="submission" date="2023-06" db="EMBL/GenBank/DDBJ databases">
        <authorList>
            <person name="Kurt Z."/>
        </authorList>
    </citation>
    <scope>NUCLEOTIDE SEQUENCE</scope>
</reference>
<gene>
    <name evidence="1" type="ORF">HINF_LOCUS37410</name>
    <name evidence="2" type="ORF">HINF_LOCUS43033</name>
    <name evidence="3" type="ORF">HINF_LOCUS60498</name>
</gene>
<sequence>MQLVISDDLSALELKAAKSILTMFKYFEQKAVASCTGQMLIFDYQSLRQHICKQYESTILKQGEFKLSSYLIYLVYCNLKSTQDYVRCALKPQIYLLFNEISSTFDLYLRQRNVVSLGSLMFKYAYETTCLLLKQTCNESELLNFNKVKIQLSQFTEIQFLSVSATQNQQISYQTVSAGNGFSNRSCVRSSNCIIENYNESGEFIPKLKSIQHIPRGIKIVKAQTWYEMDTDVIQEELISYQQTHEKQAKVELLDEEVHISQINSQEEKLKLMFQSGNLQPAMQCRKLTRQNKNISANKETKVDHQDLQVTALNNSIINQVEQNVVNNIQQSKNKSELTSSKQTHLEKIQTEINKLLNSFQ</sequence>
<dbReference type="AlphaFoldDB" id="A0AA86UAE2"/>
<name>A0AA86UAE2_9EUKA</name>
<organism evidence="1">
    <name type="scientific">Hexamita inflata</name>
    <dbReference type="NCBI Taxonomy" id="28002"/>
    <lineage>
        <taxon>Eukaryota</taxon>
        <taxon>Metamonada</taxon>
        <taxon>Diplomonadida</taxon>
        <taxon>Hexamitidae</taxon>
        <taxon>Hexamitinae</taxon>
        <taxon>Hexamita</taxon>
    </lineage>
</organism>
<proteinExistence type="predicted"/>
<comment type="caution">
    <text evidence="1">The sequence shown here is derived from an EMBL/GenBank/DDBJ whole genome shotgun (WGS) entry which is preliminary data.</text>
</comment>
<evidence type="ECO:0000313" key="1">
    <source>
        <dbReference type="EMBL" id="CAI9949765.1"/>
    </source>
</evidence>
<dbReference type="Proteomes" id="UP001642409">
    <property type="component" value="Unassembled WGS sequence"/>
</dbReference>
<accession>A0AA86UAE2</accession>
<keyword evidence="4" id="KW-1185">Reference proteome</keyword>
<dbReference type="EMBL" id="CAXDID020000355">
    <property type="protein sequence ID" value="CAL6081706.1"/>
    <property type="molecule type" value="Genomic_DNA"/>
</dbReference>
<reference evidence="2 4" key="2">
    <citation type="submission" date="2024-07" db="EMBL/GenBank/DDBJ databases">
        <authorList>
            <person name="Akdeniz Z."/>
        </authorList>
    </citation>
    <scope>NUCLEOTIDE SEQUENCE [LARGE SCALE GENOMIC DNA]</scope>
</reference>
<dbReference type="EMBL" id="CATOUU010000804">
    <property type="protein sequence ID" value="CAI9949765.1"/>
    <property type="molecule type" value="Genomic_DNA"/>
</dbReference>
<protein>
    <submittedName>
        <fullName evidence="2">Hypothetical_protein</fullName>
    </submittedName>
</protein>
<evidence type="ECO:0000313" key="3">
    <source>
        <dbReference type="EMBL" id="CAL6081706.1"/>
    </source>
</evidence>
<dbReference type="EMBL" id="CAXDID020000177">
    <property type="protein sequence ID" value="CAL6049144.1"/>
    <property type="molecule type" value="Genomic_DNA"/>
</dbReference>